<dbReference type="GO" id="GO:0030527">
    <property type="term" value="F:structural constituent of chromatin"/>
    <property type="evidence" value="ECO:0007669"/>
    <property type="project" value="InterPro"/>
</dbReference>
<dbReference type="Pfam" id="PF00216">
    <property type="entry name" value="Bac_DNA_binding"/>
    <property type="match status" value="1"/>
</dbReference>
<keyword evidence="4" id="KW-1185">Reference proteome</keyword>
<keyword evidence="3" id="KW-0238">DNA-binding</keyword>
<dbReference type="GO" id="GO:0003677">
    <property type="term" value="F:DNA binding"/>
    <property type="evidence" value="ECO:0007669"/>
    <property type="project" value="UniProtKB-KW"/>
</dbReference>
<reference evidence="3 4" key="1">
    <citation type="submission" date="2022-09" db="EMBL/GenBank/DDBJ databases">
        <title>Enrichment on poylsaccharides allowed isolation of novel metabolic and taxonomic groups of Haloarchaea.</title>
        <authorList>
            <person name="Sorokin D.Y."/>
            <person name="Elcheninov A.G."/>
            <person name="Khizhniak T.V."/>
            <person name="Kolganova T.V."/>
            <person name="Kublanov I.V."/>
        </authorList>
    </citation>
    <scope>NUCLEOTIDE SEQUENCE [LARGE SCALE GENOMIC DNA]</scope>
    <source>
        <strain evidence="3 4">AArc-curdl1</strain>
    </source>
</reference>
<feature type="region of interest" description="Disordered" evidence="1">
    <location>
        <begin position="525"/>
        <end position="546"/>
    </location>
</feature>
<evidence type="ECO:0000313" key="3">
    <source>
        <dbReference type="EMBL" id="MCU4751600.1"/>
    </source>
</evidence>
<organism evidence="3 4">
    <name type="scientific">Natronosalvus hydrolyticus</name>
    <dbReference type="NCBI Taxonomy" id="2979988"/>
    <lineage>
        <taxon>Archaea</taxon>
        <taxon>Methanobacteriati</taxon>
        <taxon>Methanobacteriota</taxon>
        <taxon>Stenosarchaea group</taxon>
        <taxon>Halobacteria</taxon>
        <taxon>Halobacteriales</taxon>
        <taxon>Natrialbaceae</taxon>
        <taxon>Natronosalvus</taxon>
    </lineage>
</organism>
<dbReference type="RefSeq" id="WP_342807548.1">
    <property type="nucleotide sequence ID" value="NZ_JAOPJZ010000003.1"/>
</dbReference>
<dbReference type="PROSITE" id="PS51318">
    <property type="entry name" value="TAT"/>
    <property type="match status" value="1"/>
</dbReference>
<protein>
    <submittedName>
        <fullName evidence="3">HU family DNA-binding protein</fullName>
    </submittedName>
</protein>
<keyword evidence="2" id="KW-0812">Transmembrane</keyword>
<accession>A0AAP3E631</accession>
<dbReference type="Proteomes" id="UP001321047">
    <property type="component" value="Unassembled WGS sequence"/>
</dbReference>
<evidence type="ECO:0000256" key="2">
    <source>
        <dbReference type="SAM" id="Phobius"/>
    </source>
</evidence>
<evidence type="ECO:0000256" key="1">
    <source>
        <dbReference type="SAM" id="MobiDB-lite"/>
    </source>
</evidence>
<feature type="region of interest" description="Disordered" evidence="1">
    <location>
        <begin position="366"/>
        <end position="395"/>
    </location>
</feature>
<feature type="compositionally biased region" description="Polar residues" evidence="1">
    <location>
        <begin position="525"/>
        <end position="539"/>
    </location>
</feature>
<evidence type="ECO:0000313" key="4">
    <source>
        <dbReference type="Proteomes" id="UP001321047"/>
    </source>
</evidence>
<comment type="caution">
    <text evidence="3">The sequence shown here is derived from an EMBL/GenBank/DDBJ whole genome shotgun (WGS) entry which is preliminary data.</text>
</comment>
<feature type="transmembrane region" description="Helical" evidence="2">
    <location>
        <begin position="20"/>
        <end position="41"/>
    </location>
</feature>
<keyword evidence="2" id="KW-1133">Transmembrane helix</keyword>
<proteinExistence type="predicted"/>
<dbReference type="AlphaFoldDB" id="A0AAP3E631"/>
<gene>
    <name evidence="3" type="ORF">OB919_06345</name>
</gene>
<sequence length="593" mass="61999">MIRGSNTQQRSEKTGATRRALLAAGGTVAMGSLAGCLGRIASAATNTIATPATHYGGGAGKASLSYLDTSSRVLEPDGSAVISLQGTIDGSAGPISGSVDLEGWLTNSTLKAQDYNSVRSNKRRSGYQPEPADPLTDVLELERALLSAVDSCLEALGDRARADATGAFESMAKTIDDIQRRLEDCPGEVCKTVRENADKRELGTRRARTALADGDWDGATGEVEAVKDIVEADIVLLEAALEPAADELAPVEEAVYEYLAGEPTVGERFVFSLPDAAVPGGGPSLGDELTPERILSGLADDGRSCARDDNTLYCWGNNEQAALSAVIDPDGNAERGVRAITTNDGVCVTGVPADADGASQVLALSQDRTSPAPFQARSKRRDTLEEWGSETDSGGTRVTPTFVCPVAATPPGCPAPIPALLWFTRLTRGDQCLYAGGWLVDDGALYADSCSLLVADGPPEVLGVTGADADRRNGISGRLERELSAQGSLIYDGPAGSDLLAHCPEALRTEDGLQSMTALAQASISKRSARTGRNPQTGKEIQIAAGADDGTDDEIRCVCAHLRSPVLHLEDDSCSADGRLDRCERTLHGLESA</sequence>
<dbReference type="EMBL" id="JAOPJZ010000003">
    <property type="protein sequence ID" value="MCU4751600.1"/>
    <property type="molecule type" value="Genomic_DNA"/>
</dbReference>
<keyword evidence="2" id="KW-0472">Membrane</keyword>
<name>A0AAP3E631_9EURY</name>
<dbReference type="InterPro" id="IPR000119">
    <property type="entry name" value="Hist_DNA-bd"/>
</dbReference>
<dbReference type="InterPro" id="IPR006311">
    <property type="entry name" value="TAT_signal"/>
</dbReference>